<keyword evidence="3" id="KW-0805">Transcription regulation</keyword>
<dbReference type="Gene3D" id="1.10.8.60">
    <property type="match status" value="1"/>
</dbReference>
<dbReference type="PROSITE" id="PS00676">
    <property type="entry name" value="SIGMA54_INTERACT_2"/>
    <property type="match status" value="1"/>
</dbReference>
<dbReference type="PANTHER" id="PTHR32071:SF113">
    <property type="entry name" value="ALGINATE BIOSYNTHESIS TRANSCRIPTIONAL REGULATORY PROTEIN ALGB"/>
    <property type="match status" value="1"/>
</dbReference>
<dbReference type="AlphaFoldDB" id="A0A8J6T882"/>
<dbReference type="FunFam" id="3.40.50.300:FF:000006">
    <property type="entry name" value="DNA-binding transcriptional regulator NtrC"/>
    <property type="match status" value="1"/>
</dbReference>
<comment type="caution">
    <text evidence="9">The sequence shown here is derived from an EMBL/GenBank/DDBJ whole genome shotgun (WGS) entry which is preliminary data.</text>
</comment>
<dbReference type="InterPro" id="IPR002078">
    <property type="entry name" value="Sigma_54_int"/>
</dbReference>
<dbReference type="GO" id="GO:0043565">
    <property type="term" value="F:sequence-specific DNA binding"/>
    <property type="evidence" value="ECO:0007669"/>
    <property type="project" value="InterPro"/>
</dbReference>
<feature type="domain" description="Sigma-54 factor interaction" evidence="7">
    <location>
        <begin position="144"/>
        <end position="373"/>
    </location>
</feature>
<dbReference type="InterPro" id="IPR009057">
    <property type="entry name" value="Homeodomain-like_sf"/>
</dbReference>
<dbReference type="InterPro" id="IPR002197">
    <property type="entry name" value="HTH_Fis"/>
</dbReference>
<reference evidence="9 10" key="1">
    <citation type="submission" date="2020-08" db="EMBL/GenBank/DDBJ databases">
        <title>Bridging the membrane lipid divide: bacteria of the FCB group superphylum have the potential to synthesize archaeal ether lipids.</title>
        <authorList>
            <person name="Villanueva L."/>
            <person name="Von Meijenfeldt F.A.B."/>
            <person name="Westbye A.B."/>
            <person name="Yadav S."/>
            <person name="Hopmans E.C."/>
            <person name="Dutilh B.E."/>
            <person name="Sinninghe Damste J.S."/>
        </authorList>
    </citation>
    <scope>NUCLEOTIDE SEQUENCE [LARGE SCALE GENOMIC DNA]</scope>
    <source>
        <strain evidence="9">NIOZ-UU27</strain>
    </source>
</reference>
<keyword evidence="1" id="KW-0547">Nucleotide-binding</keyword>
<evidence type="ECO:0000256" key="1">
    <source>
        <dbReference type="ARBA" id="ARBA00022741"/>
    </source>
</evidence>
<evidence type="ECO:0000313" key="9">
    <source>
        <dbReference type="EMBL" id="MBC8177606.1"/>
    </source>
</evidence>
<keyword evidence="6" id="KW-0597">Phosphoprotein</keyword>
<sequence>MNIDKSILIIDDEENIRKYLGRAMAKDGFDVFTAEYGKEGLNLLVRKHIDIVLLDLNLPDINGLDVLKEIKEVDVQSIIIIITAYGDITSAVEAMRLGAYDYLTKPFDIEDIKIVINKAFKIIGLEDRIEGLQRQVDRFKDGELITRSKKMNDLLEFVERISKASTTVMIYGETGTGKELIADLIHKKSPRTSKPFVPIDCTSLPENLLESELFGHEKGAFTGAVGVKKGLFQVANEGTVFLDEIGELPLTLQAKILRVLETKSFRRVGGERYLEADVRIVAATNRNLKQLIEEERFRSDLFYRLNVVPIYLPSLRDRKEDIFPLIEYFVQLFNKKIGRNISNVSNQALKVLIDYDWPGNIRELKNVIEHMVITSKGNIIGMRNLPTEIRDIDKDVSFRSDHLIENDSEILPDYRKTKRDLIEGFERNYLKRLLEKNDWNISQSAREIKMHRSSFQRLARKHGLQRS</sequence>
<dbReference type="CDD" id="cd00009">
    <property type="entry name" value="AAA"/>
    <property type="match status" value="1"/>
</dbReference>
<keyword evidence="4" id="KW-0238">DNA-binding</keyword>
<keyword evidence="5" id="KW-0804">Transcription</keyword>
<evidence type="ECO:0000259" key="8">
    <source>
        <dbReference type="PROSITE" id="PS50110"/>
    </source>
</evidence>
<dbReference type="SMART" id="SM00382">
    <property type="entry name" value="AAA"/>
    <property type="match status" value="1"/>
</dbReference>
<dbReference type="InterPro" id="IPR025662">
    <property type="entry name" value="Sigma_54_int_dom_ATP-bd_1"/>
</dbReference>
<gene>
    <name evidence="9" type="ORF">H8E19_09390</name>
</gene>
<dbReference type="Gene3D" id="1.10.10.60">
    <property type="entry name" value="Homeodomain-like"/>
    <property type="match status" value="1"/>
</dbReference>
<dbReference type="SMART" id="SM00448">
    <property type="entry name" value="REC"/>
    <property type="match status" value="1"/>
</dbReference>
<dbReference type="Pfam" id="PF00158">
    <property type="entry name" value="Sigma54_activat"/>
    <property type="match status" value="1"/>
</dbReference>
<evidence type="ECO:0000256" key="3">
    <source>
        <dbReference type="ARBA" id="ARBA00023015"/>
    </source>
</evidence>
<dbReference type="Proteomes" id="UP000650524">
    <property type="component" value="Unassembled WGS sequence"/>
</dbReference>
<dbReference type="SUPFAM" id="SSF52172">
    <property type="entry name" value="CheY-like"/>
    <property type="match status" value="1"/>
</dbReference>
<evidence type="ECO:0000259" key="7">
    <source>
        <dbReference type="PROSITE" id="PS50045"/>
    </source>
</evidence>
<keyword evidence="2" id="KW-0067">ATP-binding</keyword>
<dbReference type="Pfam" id="PF00072">
    <property type="entry name" value="Response_reg"/>
    <property type="match status" value="1"/>
</dbReference>
<protein>
    <submittedName>
        <fullName evidence="9">Sigma-54-dependent Fis family transcriptional regulator</fullName>
    </submittedName>
</protein>
<accession>A0A8J6T882</accession>
<feature type="domain" description="Response regulatory" evidence="8">
    <location>
        <begin position="6"/>
        <end position="120"/>
    </location>
</feature>
<evidence type="ECO:0000256" key="6">
    <source>
        <dbReference type="PROSITE-ProRule" id="PRU00169"/>
    </source>
</evidence>
<feature type="modified residue" description="4-aspartylphosphate" evidence="6">
    <location>
        <position position="55"/>
    </location>
</feature>
<dbReference type="SUPFAM" id="SSF46689">
    <property type="entry name" value="Homeodomain-like"/>
    <property type="match status" value="1"/>
</dbReference>
<dbReference type="GO" id="GO:0005524">
    <property type="term" value="F:ATP binding"/>
    <property type="evidence" value="ECO:0007669"/>
    <property type="project" value="UniProtKB-KW"/>
</dbReference>
<dbReference type="GO" id="GO:0006355">
    <property type="term" value="P:regulation of DNA-templated transcription"/>
    <property type="evidence" value="ECO:0007669"/>
    <property type="project" value="InterPro"/>
</dbReference>
<name>A0A8J6T882_9DELT</name>
<dbReference type="InterPro" id="IPR011006">
    <property type="entry name" value="CheY-like_superfamily"/>
</dbReference>
<dbReference type="InterPro" id="IPR003593">
    <property type="entry name" value="AAA+_ATPase"/>
</dbReference>
<dbReference type="PROSITE" id="PS00688">
    <property type="entry name" value="SIGMA54_INTERACT_3"/>
    <property type="match status" value="1"/>
</dbReference>
<dbReference type="PROSITE" id="PS50045">
    <property type="entry name" value="SIGMA54_INTERACT_4"/>
    <property type="match status" value="1"/>
</dbReference>
<dbReference type="InterPro" id="IPR025944">
    <property type="entry name" value="Sigma_54_int_dom_CS"/>
</dbReference>
<dbReference type="InterPro" id="IPR001789">
    <property type="entry name" value="Sig_transdc_resp-reg_receiver"/>
</dbReference>
<evidence type="ECO:0000256" key="5">
    <source>
        <dbReference type="ARBA" id="ARBA00023163"/>
    </source>
</evidence>
<dbReference type="PANTHER" id="PTHR32071">
    <property type="entry name" value="TRANSCRIPTIONAL REGULATORY PROTEIN"/>
    <property type="match status" value="1"/>
</dbReference>
<dbReference type="InterPro" id="IPR058031">
    <property type="entry name" value="AAA_lid_NorR"/>
</dbReference>
<dbReference type="InterPro" id="IPR025943">
    <property type="entry name" value="Sigma_54_int_dom_ATP-bd_2"/>
</dbReference>
<organism evidence="9 10">
    <name type="scientific">Candidatus Desulfacyla euxinica</name>
    <dbReference type="NCBI Taxonomy" id="2841693"/>
    <lineage>
        <taxon>Bacteria</taxon>
        <taxon>Deltaproteobacteria</taxon>
        <taxon>Candidatus Desulfacyla</taxon>
    </lineage>
</organism>
<dbReference type="EMBL" id="JACNJD010000219">
    <property type="protein sequence ID" value="MBC8177606.1"/>
    <property type="molecule type" value="Genomic_DNA"/>
</dbReference>
<dbReference type="Pfam" id="PF02954">
    <property type="entry name" value="HTH_8"/>
    <property type="match status" value="1"/>
</dbReference>
<dbReference type="Gene3D" id="3.40.50.300">
    <property type="entry name" value="P-loop containing nucleotide triphosphate hydrolases"/>
    <property type="match status" value="1"/>
</dbReference>
<dbReference type="PROSITE" id="PS00675">
    <property type="entry name" value="SIGMA54_INTERACT_1"/>
    <property type="match status" value="1"/>
</dbReference>
<proteinExistence type="predicted"/>
<dbReference type="GO" id="GO:0000160">
    <property type="term" value="P:phosphorelay signal transduction system"/>
    <property type="evidence" value="ECO:0007669"/>
    <property type="project" value="InterPro"/>
</dbReference>
<dbReference type="InterPro" id="IPR027417">
    <property type="entry name" value="P-loop_NTPase"/>
</dbReference>
<evidence type="ECO:0000313" key="10">
    <source>
        <dbReference type="Proteomes" id="UP000650524"/>
    </source>
</evidence>
<dbReference type="Pfam" id="PF25601">
    <property type="entry name" value="AAA_lid_14"/>
    <property type="match status" value="1"/>
</dbReference>
<evidence type="ECO:0000256" key="4">
    <source>
        <dbReference type="ARBA" id="ARBA00023125"/>
    </source>
</evidence>
<dbReference type="SUPFAM" id="SSF52540">
    <property type="entry name" value="P-loop containing nucleoside triphosphate hydrolases"/>
    <property type="match status" value="1"/>
</dbReference>
<dbReference type="PROSITE" id="PS50110">
    <property type="entry name" value="RESPONSE_REGULATORY"/>
    <property type="match status" value="1"/>
</dbReference>
<evidence type="ECO:0000256" key="2">
    <source>
        <dbReference type="ARBA" id="ARBA00022840"/>
    </source>
</evidence>
<dbReference type="Gene3D" id="3.40.50.2300">
    <property type="match status" value="1"/>
</dbReference>